<evidence type="ECO:0000259" key="2">
    <source>
        <dbReference type="SMART" id="SM00014"/>
    </source>
</evidence>
<protein>
    <submittedName>
        <fullName evidence="3">Phosphatase PAP2 family protein</fullName>
    </submittedName>
</protein>
<sequence>MIFKENSRRKWLAIIYVVAFFLLEILIVTNSSFIYGIDHATQNIFSAITSPFNTKIFSFITFLGSPLMDVIYLIIMMLLLYRMGRKDASFWIGFVLIGGNIISYLIKITVKRTRPTDKIIPASGFSFPSGHVFGTMLVIMTLIFLVLPMIKSLSNRHTINILLIIWLIVVAISRVYLRGHFLSDVTGSMLLAGAWWECSEMLYLKYYDSIGNFLRLNKSDQ</sequence>
<keyword evidence="1" id="KW-1133">Transmembrane helix</keyword>
<feature type="transmembrane region" description="Helical" evidence="1">
    <location>
        <begin position="88"/>
        <end position="106"/>
    </location>
</feature>
<dbReference type="PANTHER" id="PTHR14969">
    <property type="entry name" value="SPHINGOSINE-1-PHOSPHATE PHOSPHOHYDROLASE"/>
    <property type="match status" value="1"/>
</dbReference>
<keyword evidence="1" id="KW-0472">Membrane</keyword>
<dbReference type="SMART" id="SM00014">
    <property type="entry name" value="acidPPc"/>
    <property type="match status" value="1"/>
</dbReference>
<feature type="domain" description="Phosphatidic acid phosphatase type 2/haloperoxidase" evidence="2">
    <location>
        <begin position="92"/>
        <end position="200"/>
    </location>
</feature>
<name>A0ABW1RHR2_9LACO</name>
<feature type="transmembrane region" description="Helical" evidence="1">
    <location>
        <begin position="126"/>
        <end position="147"/>
    </location>
</feature>
<reference evidence="4" key="1">
    <citation type="journal article" date="2019" name="Int. J. Syst. Evol. Microbiol.">
        <title>The Global Catalogue of Microorganisms (GCM) 10K type strain sequencing project: providing services to taxonomists for standard genome sequencing and annotation.</title>
        <authorList>
            <consortium name="The Broad Institute Genomics Platform"/>
            <consortium name="The Broad Institute Genome Sequencing Center for Infectious Disease"/>
            <person name="Wu L."/>
            <person name="Ma J."/>
        </authorList>
    </citation>
    <scope>NUCLEOTIDE SEQUENCE [LARGE SCALE GENOMIC DNA]</scope>
    <source>
        <strain evidence="4">CCM 8927</strain>
    </source>
</reference>
<dbReference type="PANTHER" id="PTHR14969:SF13">
    <property type="entry name" value="AT30094P"/>
    <property type="match status" value="1"/>
</dbReference>
<dbReference type="EMBL" id="JBHSSF010000007">
    <property type="protein sequence ID" value="MFC6175630.1"/>
    <property type="molecule type" value="Genomic_DNA"/>
</dbReference>
<dbReference type="RefSeq" id="WP_137611122.1">
    <property type="nucleotide sequence ID" value="NZ_BJDF01000007.1"/>
</dbReference>
<dbReference type="Gene3D" id="1.20.144.10">
    <property type="entry name" value="Phosphatidic acid phosphatase type 2/haloperoxidase"/>
    <property type="match status" value="2"/>
</dbReference>
<evidence type="ECO:0000313" key="4">
    <source>
        <dbReference type="Proteomes" id="UP001596288"/>
    </source>
</evidence>
<organism evidence="3 4">
    <name type="scientific">Companilactobacillus huachuanensis</name>
    <dbReference type="NCBI Taxonomy" id="2559914"/>
    <lineage>
        <taxon>Bacteria</taxon>
        <taxon>Bacillati</taxon>
        <taxon>Bacillota</taxon>
        <taxon>Bacilli</taxon>
        <taxon>Lactobacillales</taxon>
        <taxon>Lactobacillaceae</taxon>
        <taxon>Companilactobacillus</taxon>
    </lineage>
</organism>
<dbReference type="InterPro" id="IPR036938">
    <property type="entry name" value="PAP2/HPO_sf"/>
</dbReference>
<dbReference type="Pfam" id="PF01569">
    <property type="entry name" value="PAP2"/>
    <property type="match status" value="1"/>
</dbReference>
<dbReference type="InterPro" id="IPR000326">
    <property type="entry name" value="PAP2/HPO"/>
</dbReference>
<proteinExistence type="predicted"/>
<gene>
    <name evidence="3" type="ORF">ACFQAV_02215</name>
</gene>
<dbReference type="SUPFAM" id="SSF48317">
    <property type="entry name" value="Acid phosphatase/Vanadium-dependent haloperoxidase"/>
    <property type="match status" value="1"/>
</dbReference>
<dbReference type="Proteomes" id="UP001596288">
    <property type="component" value="Unassembled WGS sequence"/>
</dbReference>
<feature type="transmembrane region" description="Helical" evidence="1">
    <location>
        <begin position="159"/>
        <end position="177"/>
    </location>
</feature>
<evidence type="ECO:0000256" key="1">
    <source>
        <dbReference type="SAM" id="Phobius"/>
    </source>
</evidence>
<dbReference type="CDD" id="cd03392">
    <property type="entry name" value="PAP2_like_2"/>
    <property type="match status" value="1"/>
</dbReference>
<comment type="caution">
    <text evidence="3">The sequence shown here is derived from an EMBL/GenBank/DDBJ whole genome shotgun (WGS) entry which is preliminary data.</text>
</comment>
<keyword evidence="4" id="KW-1185">Reference proteome</keyword>
<feature type="transmembrane region" description="Helical" evidence="1">
    <location>
        <begin position="56"/>
        <end position="81"/>
    </location>
</feature>
<feature type="transmembrane region" description="Helical" evidence="1">
    <location>
        <begin position="12"/>
        <end position="36"/>
    </location>
</feature>
<evidence type="ECO:0000313" key="3">
    <source>
        <dbReference type="EMBL" id="MFC6175630.1"/>
    </source>
</evidence>
<keyword evidence="1" id="KW-0812">Transmembrane</keyword>
<accession>A0ABW1RHR2</accession>